<name>A0A1H9WFH6_9BACI</name>
<dbReference type="SUPFAM" id="SSF89360">
    <property type="entry name" value="HesB-like domain"/>
    <property type="match status" value="1"/>
</dbReference>
<dbReference type="EMBL" id="FOGT01000016">
    <property type="protein sequence ID" value="SES32531.1"/>
    <property type="molecule type" value="Genomic_DNA"/>
</dbReference>
<evidence type="ECO:0000259" key="1">
    <source>
        <dbReference type="Pfam" id="PF01521"/>
    </source>
</evidence>
<feature type="domain" description="Core" evidence="1">
    <location>
        <begin position="1"/>
        <end position="90"/>
    </location>
</feature>
<protein>
    <submittedName>
        <fullName evidence="2">Uncharacterized protein YneR</fullName>
    </submittedName>
</protein>
<dbReference type="RefSeq" id="WP_093054646.1">
    <property type="nucleotide sequence ID" value="NZ_FOGT01000016.1"/>
</dbReference>
<keyword evidence="3" id="KW-1185">Reference proteome</keyword>
<dbReference type="InterPro" id="IPR035903">
    <property type="entry name" value="HesB-like_dom_sf"/>
</dbReference>
<proteinExistence type="predicted"/>
<reference evidence="3" key="1">
    <citation type="submission" date="2016-10" db="EMBL/GenBank/DDBJ databases">
        <authorList>
            <person name="Varghese N."/>
            <person name="Submissions S."/>
        </authorList>
    </citation>
    <scope>NUCLEOTIDE SEQUENCE [LARGE SCALE GENOMIC DNA]</scope>
    <source>
        <strain evidence="3">S9</strain>
    </source>
</reference>
<sequence length="100" mass="11361">MNFTITDEALEFYKKEMELIKGDSLTLYVRVGGVGSGGFSAGIHRGIPEKDYVTVEKGGLLFCITEDDQWYFDGMTIDYHHDFGEVTFINERIDDVINPK</sequence>
<organism evidence="2 3">
    <name type="scientific">Salipaludibacillus aurantiacus</name>
    <dbReference type="NCBI Taxonomy" id="1601833"/>
    <lineage>
        <taxon>Bacteria</taxon>
        <taxon>Bacillati</taxon>
        <taxon>Bacillota</taxon>
        <taxon>Bacilli</taxon>
        <taxon>Bacillales</taxon>
        <taxon>Bacillaceae</taxon>
    </lineage>
</organism>
<evidence type="ECO:0000313" key="2">
    <source>
        <dbReference type="EMBL" id="SES32531.1"/>
    </source>
</evidence>
<gene>
    <name evidence="2" type="ORF">SAMN05518684_11693</name>
</gene>
<dbReference type="STRING" id="1601833.SAMN05518684_11693"/>
<accession>A0A1H9WFH6</accession>
<dbReference type="Pfam" id="PF01521">
    <property type="entry name" value="Fe-S_biosyn"/>
    <property type="match status" value="1"/>
</dbReference>
<dbReference type="OrthoDB" id="1645729at2"/>
<evidence type="ECO:0000313" key="3">
    <source>
        <dbReference type="Proteomes" id="UP000198571"/>
    </source>
</evidence>
<dbReference type="AlphaFoldDB" id="A0A1H9WFH6"/>
<dbReference type="Proteomes" id="UP000198571">
    <property type="component" value="Unassembled WGS sequence"/>
</dbReference>
<dbReference type="InterPro" id="IPR000361">
    <property type="entry name" value="ATAP_core_dom"/>
</dbReference>
<dbReference type="Gene3D" id="2.60.300.12">
    <property type="entry name" value="HesB-like domain"/>
    <property type="match status" value="1"/>
</dbReference>